<evidence type="ECO:0000313" key="4">
    <source>
        <dbReference type="EMBL" id="QDV31250.1"/>
    </source>
</evidence>
<feature type="transmembrane region" description="Helical" evidence="2">
    <location>
        <begin position="197"/>
        <end position="217"/>
    </location>
</feature>
<accession>A0A518GRN3</accession>
<protein>
    <submittedName>
        <fullName evidence="4">Ion channel</fullName>
    </submittedName>
</protein>
<keyword evidence="5" id="KW-1185">Reference proteome</keyword>
<proteinExistence type="predicted"/>
<sequence length="271" mass="29730">MATQTGNSLIDRPMSTTSRPSEVLAASPSNQKTGSPSKPRALPIRYSTFELLGSLILLFLAAPFLERMPQKDLIESVLITLVMTMAIIAVSEKKSALIVALCLAIPTLVAKWVNHFSPELMGQEIHLVTTTIFFLYVISQLLKYIVRAPQVDQRVVCAAICGYLMLGMAWIPLYMLADDLAISGVAFQFSTPSEPDHRMHAFNALYFSFITLTTAGYGDIIPISPLARMLAMIEAITGVFYMAILVSRLVSVYSTLPPHEPKTAPAHPDVE</sequence>
<dbReference type="Pfam" id="PF07885">
    <property type="entry name" value="Ion_trans_2"/>
    <property type="match status" value="1"/>
</dbReference>
<dbReference type="OrthoDB" id="9813518at2"/>
<feature type="transmembrane region" description="Helical" evidence="2">
    <location>
        <begin position="97"/>
        <end position="113"/>
    </location>
</feature>
<keyword evidence="2" id="KW-0812">Transmembrane</keyword>
<gene>
    <name evidence="4" type="ORF">Spb1_31940</name>
</gene>
<organism evidence="4 5">
    <name type="scientific">Planctopirus ephydatiae</name>
    <dbReference type="NCBI Taxonomy" id="2528019"/>
    <lineage>
        <taxon>Bacteria</taxon>
        <taxon>Pseudomonadati</taxon>
        <taxon>Planctomycetota</taxon>
        <taxon>Planctomycetia</taxon>
        <taxon>Planctomycetales</taxon>
        <taxon>Planctomycetaceae</taxon>
        <taxon>Planctopirus</taxon>
    </lineage>
</organism>
<name>A0A518GRN3_9PLAN</name>
<feature type="compositionally biased region" description="Polar residues" evidence="1">
    <location>
        <begin position="27"/>
        <end position="36"/>
    </location>
</feature>
<evidence type="ECO:0000256" key="2">
    <source>
        <dbReference type="SAM" id="Phobius"/>
    </source>
</evidence>
<feature type="transmembrane region" description="Helical" evidence="2">
    <location>
        <begin position="125"/>
        <end position="146"/>
    </location>
</feature>
<evidence type="ECO:0000259" key="3">
    <source>
        <dbReference type="Pfam" id="PF07885"/>
    </source>
</evidence>
<dbReference type="EMBL" id="CP036299">
    <property type="protein sequence ID" value="QDV31250.1"/>
    <property type="molecule type" value="Genomic_DNA"/>
</dbReference>
<reference evidence="4 5" key="1">
    <citation type="submission" date="2019-02" db="EMBL/GenBank/DDBJ databases">
        <title>Deep-cultivation of Planctomycetes and their phenomic and genomic characterization uncovers novel biology.</title>
        <authorList>
            <person name="Wiegand S."/>
            <person name="Jogler M."/>
            <person name="Boedeker C."/>
            <person name="Pinto D."/>
            <person name="Vollmers J."/>
            <person name="Rivas-Marin E."/>
            <person name="Kohn T."/>
            <person name="Peeters S.H."/>
            <person name="Heuer A."/>
            <person name="Rast P."/>
            <person name="Oberbeckmann S."/>
            <person name="Bunk B."/>
            <person name="Jeske O."/>
            <person name="Meyerdierks A."/>
            <person name="Storesund J.E."/>
            <person name="Kallscheuer N."/>
            <person name="Luecker S."/>
            <person name="Lage O.M."/>
            <person name="Pohl T."/>
            <person name="Merkel B.J."/>
            <person name="Hornburger P."/>
            <person name="Mueller R.-W."/>
            <person name="Bruemmer F."/>
            <person name="Labrenz M."/>
            <person name="Spormann A.M."/>
            <person name="Op den Camp H."/>
            <person name="Overmann J."/>
            <person name="Amann R."/>
            <person name="Jetten M.S.M."/>
            <person name="Mascher T."/>
            <person name="Medema M.H."/>
            <person name="Devos D.P."/>
            <person name="Kaster A.-K."/>
            <person name="Ovreas L."/>
            <person name="Rohde M."/>
            <person name="Galperin M.Y."/>
            <person name="Jogler C."/>
        </authorList>
    </citation>
    <scope>NUCLEOTIDE SEQUENCE [LARGE SCALE GENOMIC DNA]</scope>
    <source>
        <strain evidence="4 5">Spb1</strain>
    </source>
</reference>
<dbReference type="KEGG" id="peh:Spb1_31940"/>
<evidence type="ECO:0000313" key="5">
    <source>
        <dbReference type="Proteomes" id="UP000315349"/>
    </source>
</evidence>
<keyword evidence="2" id="KW-1133">Transmembrane helix</keyword>
<dbReference type="Proteomes" id="UP000315349">
    <property type="component" value="Chromosome"/>
</dbReference>
<feature type="domain" description="Potassium channel" evidence="3">
    <location>
        <begin position="181"/>
        <end position="253"/>
    </location>
</feature>
<feature type="transmembrane region" description="Helical" evidence="2">
    <location>
        <begin position="42"/>
        <end position="61"/>
    </location>
</feature>
<feature type="region of interest" description="Disordered" evidence="1">
    <location>
        <begin position="1"/>
        <end position="39"/>
    </location>
</feature>
<evidence type="ECO:0000256" key="1">
    <source>
        <dbReference type="SAM" id="MobiDB-lite"/>
    </source>
</evidence>
<dbReference type="SUPFAM" id="SSF81324">
    <property type="entry name" value="Voltage-gated potassium channels"/>
    <property type="match status" value="1"/>
</dbReference>
<dbReference type="AlphaFoldDB" id="A0A518GRN3"/>
<feature type="transmembrane region" description="Helical" evidence="2">
    <location>
        <begin position="73"/>
        <end position="90"/>
    </location>
</feature>
<feature type="transmembrane region" description="Helical" evidence="2">
    <location>
        <begin position="155"/>
        <end position="177"/>
    </location>
</feature>
<feature type="compositionally biased region" description="Polar residues" evidence="1">
    <location>
        <begin position="1"/>
        <end position="20"/>
    </location>
</feature>
<feature type="transmembrane region" description="Helical" evidence="2">
    <location>
        <begin position="229"/>
        <end position="250"/>
    </location>
</feature>
<keyword evidence="2" id="KW-0472">Membrane</keyword>
<dbReference type="InterPro" id="IPR013099">
    <property type="entry name" value="K_chnl_dom"/>
</dbReference>
<dbReference type="Gene3D" id="1.10.287.70">
    <property type="match status" value="1"/>
</dbReference>